<name>A0A9N9ELM3_9GLOM</name>
<evidence type="ECO:0000313" key="2">
    <source>
        <dbReference type="Proteomes" id="UP000789508"/>
    </source>
</evidence>
<keyword evidence="2" id="KW-1185">Reference proteome</keyword>
<proteinExistence type="predicted"/>
<dbReference type="Proteomes" id="UP000789508">
    <property type="component" value="Unassembled WGS sequence"/>
</dbReference>
<organism evidence="1 2">
    <name type="scientific">Ambispora leptoticha</name>
    <dbReference type="NCBI Taxonomy" id="144679"/>
    <lineage>
        <taxon>Eukaryota</taxon>
        <taxon>Fungi</taxon>
        <taxon>Fungi incertae sedis</taxon>
        <taxon>Mucoromycota</taxon>
        <taxon>Glomeromycotina</taxon>
        <taxon>Glomeromycetes</taxon>
        <taxon>Archaeosporales</taxon>
        <taxon>Ambisporaceae</taxon>
        <taxon>Ambispora</taxon>
    </lineage>
</organism>
<dbReference type="EMBL" id="CAJVPS010014704">
    <property type="protein sequence ID" value="CAG8683793.1"/>
    <property type="molecule type" value="Genomic_DNA"/>
</dbReference>
<gene>
    <name evidence="1" type="ORF">ALEPTO_LOCUS10939</name>
</gene>
<accession>A0A9N9ELM3</accession>
<protein>
    <submittedName>
        <fullName evidence="1">1160_t:CDS:1</fullName>
    </submittedName>
</protein>
<comment type="caution">
    <text evidence="1">The sequence shown here is derived from an EMBL/GenBank/DDBJ whole genome shotgun (WGS) entry which is preliminary data.</text>
</comment>
<evidence type="ECO:0000313" key="1">
    <source>
        <dbReference type="EMBL" id="CAG8683793.1"/>
    </source>
</evidence>
<dbReference type="OrthoDB" id="2335155at2759"/>
<dbReference type="AlphaFoldDB" id="A0A9N9ELM3"/>
<feature type="non-terminal residue" evidence="1">
    <location>
        <position position="1"/>
    </location>
</feature>
<reference evidence="1" key="1">
    <citation type="submission" date="2021-06" db="EMBL/GenBank/DDBJ databases">
        <authorList>
            <person name="Kallberg Y."/>
            <person name="Tangrot J."/>
            <person name="Rosling A."/>
        </authorList>
    </citation>
    <scope>NUCLEOTIDE SEQUENCE</scope>
    <source>
        <strain evidence="1">FL130A</strain>
    </source>
</reference>
<sequence>DPSQRPTAFELNETFSDWITDICDNPEPTEINEEFKVAEERRCDIFQTQKNTPQEIHKDAFYTSRLLDFPELREIRVHVYGSQAIIYHQVPRRNSISYLHSTTIIDTHTSMINANNEAGNSIDDVFNAFRLLN</sequence>